<dbReference type="PANTHER" id="PTHR40053:SF1">
    <property type="entry name" value="SPORULATION-CONTROL PROTEIN SPO0M"/>
    <property type="match status" value="1"/>
</dbReference>
<protein>
    <submittedName>
        <fullName evidence="1">Sporulation-control protein</fullName>
    </submittedName>
</protein>
<gene>
    <name evidence="1" type="ORF">SAMN05877753_109163</name>
</gene>
<organism evidence="1 2">
    <name type="scientific">Bacillus oleivorans</name>
    <dbReference type="NCBI Taxonomy" id="1448271"/>
    <lineage>
        <taxon>Bacteria</taxon>
        <taxon>Bacillati</taxon>
        <taxon>Bacillota</taxon>
        <taxon>Bacilli</taxon>
        <taxon>Bacillales</taxon>
        <taxon>Bacillaceae</taxon>
        <taxon>Bacillus</taxon>
    </lineage>
</organism>
<dbReference type="AlphaFoldDB" id="A0A285D4B6"/>
<dbReference type="Proteomes" id="UP000219546">
    <property type="component" value="Unassembled WGS sequence"/>
</dbReference>
<dbReference type="Pfam" id="PF07070">
    <property type="entry name" value="Spo0M"/>
    <property type="match status" value="1"/>
</dbReference>
<sequence>MSFFKKALASIGIGNAKVDARLEKDEWRQGEEVRGEIVLTGGNVGQKIEDIYMEVCCTYIREVDDKKITDTAVLDRFRIVQQTDLRAGEEIRVPFSFVLPYETPISAGNSKVWVRTTLGIEQGVDASDYDSIYVRPSELTEKVINTFHQLGFKTRKVENEYVKRYARGRYPFLQEFEFYPVTGPFYRAFDEVEVAFRYRTEDEVDLLMEVDRRGRGLMGFLSEALEMDETKLSLSVNRHNVHQLPNMIEDVLRRYR</sequence>
<keyword evidence="2" id="KW-1185">Reference proteome</keyword>
<evidence type="ECO:0000313" key="2">
    <source>
        <dbReference type="Proteomes" id="UP000219546"/>
    </source>
</evidence>
<dbReference type="PANTHER" id="PTHR40053">
    <property type="entry name" value="SPORULATION-CONTROL PROTEIN SPO0M"/>
    <property type="match status" value="1"/>
</dbReference>
<dbReference type="InterPro" id="IPR009776">
    <property type="entry name" value="Spore_0_M"/>
</dbReference>
<dbReference type="RefSeq" id="WP_179714344.1">
    <property type="nucleotide sequence ID" value="NZ_JBEPMQ010000009.1"/>
</dbReference>
<evidence type="ECO:0000313" key="1">
    <source>
        <dbReference type="EMBL" id="SNX74525.1"/>
    </source>
</evidence>
<dbReference type="EMBL" id="OAOP01000009">
    <property type="protein sequence ID" value="SNX74525.1"/>
    <property type="molecule type" value="Genomic_DNA"/>
</dbReference>
<accession>A0A285D4B6</accession>
<name>A0A285D4B6_9BACI</name>
<reference evidence="1 2" key="1">
    <citation type="submission" date="2017-08" db="EMBL/GenBank/DDBJ databases">
        <authorList>
            <person name="de Groot N.N."/>
        </authorList>
    </citation>
    <scope>NUCLEOTIDE SEQUENCE [LARGE SCALE GENOMIC DNA]</scope>
    <source>
        <strain evidence="1 2">JC228</strain>
    </source>
</reference>
<proteinExistence type="predicted"/>